<keyword evidence="2" id="KW-1185">Reference proteome</keyword>
<dbReference type="Proteomes" id="UP000275846">
    <property type="component" value="Unassembled WGS sequence"/>
</dbReference>
<accession>A0A183TUM9</accession>
<protein>
    <submittedName>
        <fullName evidence="3">DUF4283 domain-containing protein</fullName>
    </submittedName>
</protein>
<organism evidence="3">
    <name type="scientific">Schistocephalus solidus</name>
    <name type="common">Tapeworm</name>
    <dbReference type="NCBI Taxonomy" id="70667"/>
    <lineage>
        <taxon>Eukaryota</taxon>
        <taxon>Metazoa</taxon>
        <taxon>Spiralia</taxon>
        <taxon>Lophotrochozoa</taxon>
        <taxon>Platyhelminthes</taxon>
        <taxon>Cestoda</taxon>
        <taxon>Eucestoda</taxon>
        <taxon>Diphyllobothriidea</taxon>
        <taxon>Diphyllobothriidae</taxon>
        <taxon>Schistocephalus</taxon>
    </lineage>
</organism>
<dbReference type="EMBL" id="UYSU01053796">
    <property type="protein sequence ID" value="VDM06563.1"/>
    <property type="molecule type" value="Genomic_DNA"/>
</dbReference>
<reference evidence="3" key="1">
    <citation type="submission" date="2016-06" db="UniProtKB">
        <authorList>
            <consortium name="WormBaseParasite"/>
        </authorList>
    </citation>
    <scope>IDENTIFICATION</scope>
</reference>
<gene>
    <name evidence="1" type="ORF">SSLN_LOCUS20177</name>
</gene>
<dbReference type="AlphaFoldDB" id="A0A183TUM9"/>
<sequence>MDRNGVEIVKTGENAEHLGRFFALVENLSFSCTMYSAVINASPVLEYILFPVALVKREPKILKQAKPSGPEDKPAKLLSELVVDLSKPLAHIFNLTFGSGWMPSNCLHRHLEVSTFSDSKRCPERIRLRHALQEDLNRLSNWSARWLLHFNVGKCVILRLCTIWTIEEDDSYQYLLDGQSLSIVEEQNDLGVLINFSIHPSSQCLKAA</sequence>
<proteinExistence type="predicted"/>
<dbReference type="STRING" id="70667.A0A183TUM9"/>
<evidence type="ECO:0000313" key="3">
    <source>
        <dbReference type="WBParaSite" id="SSLN_0002092301-mRNA-1"/>
    </source>
</evidence>
<evidence type="ECO:0000313" key="2">
    <source>
        <dbReference type="Proteomes" id="UP000275846"/>
    </source>
</evidence>
<evidence type="ECO:0000313" key="1">
    <source>
        <dbReference type="EMBL" id="VDM06563.1"/>
    </source>
</evidence>
<dbReference type="WBParaSite" id="SSLN_0002092301-mRNA-1">
    <property type="protein sequence ID" value="SSLN_0002092301-mRNA-1"/>
    <property type="gene ID" value="SSLN_0002092301"/>
</dbReference>
<reference evidence="1 2" key="2">
    <citation type="submission" date="2018-11" db="EMBL/GenBank/DDBJ databases">
        <authorList>
            <consortium name="Pathogen Informatics"/>
        </authorList>
    </citation>
    <scope>NUCLEOTIDE SEQUENCE [LARGE SCALE GENOMIC DNA]</scope>
    <source>
        <strain evidence="1 2">NST_G2</strain>
    </source>
</reference>
<name>A0A183TUM9_SCHSO</name>